<feature type="compositionally biased region" description="Basic and acidic residues" evidence="1">
    <location>
        <begin position="108"/>
        <end position="120"/>
    </location>
</feature>
<evidence type="ECO:0000256" key="1">
    <source>
        <dbReference type="SAM" id="MobiDB-lite"/>
    </source>
</evidence>
<gene>
    <name evidence="2" type="ORF">CRHIZ90672A_00012859</name>
</gene>
<comment type="caution">
    <text evidence="2">The sequence shown here is derived from an EMBL/GenBank/DDBJ whole genome shotgun (WGS) entry which is preliminary data.</text>
</comment>
<dbReference type="EMBL" id="CABFNQ020000682">
    <property type="protein sequence ID" value="CAH0022738.1"/>
    <property type="molecule type" value="Genomic_DNA"/>
</dbReference>
<reference evidence="2" key="1">
    <citation type="submission" date="2021-10" db="EMBL/GenBank/DDBJ databases">
        <authorList>
            <person name="Piombo E."/>
        </authorList>
    </citation>
    <scope>NUCLEOTIDE SEQUENCE</scope>
</reference>
<protein>
    <submittedName>
        <fullName evidence="2">Uncharacterized protein</fullName>
    </submittedName>
</protein>
<feature type="region of interest" description="Disordered" evidence="1">
    <location>
        <begin position="91"/>
        <end position="399"/>
    </location>
</feature>
<keyword evidence="3" id="KW-1185">Reference proteome</keyword>
<sequence length="435" mass="46073">MDSSSEWIMSGTARAGRAPRPPSPVYIDLTEPPAWTLEPKIPTLHPRLGLPTMEKAGLKLYWEIIGVENPERMDPHPSLLLSKFELQLIDAPRLGAPPPPPQSPQPEPSEKAKGKARAEPPKPAARLRLVAHRPEDNYEIIPKKNTLAPLANYPPAGQSNSPASQSNLSTSQSNLPTSQNNLPTSENSLPTSQSSSSSSRKNLPTSQSSSSSSRKNLPAGQGSSSTSRKNLPAGQGSSSTSRKNLSTSQGSSSSSRNNLPTSQGSSSTSRNNLSTSQGSSSSSRNNLPTSQGSSSTSRNNLPASQSSSSTSRSNLPTSQAPAKRPGVAQPVTRPQKSRKYHKTQSGPASGPKPESLASKAAHNSIRQRLEREKVPHIARDSPSPEPQDTVQDSPPRANTMNWPAAAGLNMIVAAMPGVPSTYRLARTLGGADLMQ</sequence>
<dbReference type="OrthoDB" id="10071612at2759"/>
<dbReference type="Proteomes" id="UP000696573">
    <property type="component" value="Unassembled WGS sequence"/>
</dbReference>
<feature type="compositionally biased region" description="Low complexity" evidence="1">
    <location>
        <begin position="237"/>
        <end position="319"/>
    </location>
</feature>
<feature type="region of interest" description="Disordered" evidence="1">
    <location>
        <begin position="1"/>
        <end position="25"/>
    </location>
</feature>
<dbReference type="AlphaFoldDB" id="A0A9N9VJ60"/>
<evidence type="ECO:0000313" key="2">
    <source>
        <dbReference type="EMBL" id="CAH0022738.1"/>
    </source>
</evidence>
<organism evidence="2 3">
    <name type="scientific">Clonostachys rhizophaga</name>
    <dbReference type="NCBI Taxonomy" id="160324"/>
    <lineage>
        <taxon>Eukaryota</taxon>
        <taxon>Fungi</taxon>
        <taxon>Dikarya</taxon>
        <taxon>Ascomycota</taxon>
        <taxon>Pezizomycotina</taxon>
        <taxon>Sordariomycetes</taxon>
        <taxon>Hypocreomycetidae</taxon>
        <taxon>Hypocreales</taxon>
        <taxon>Bionectriaceae</taxon>
        <taxon>Clonostachys</taxon>
    </lineage>
</organism>
<feature type="compositionally biased region" description="Basic and acidic residues" evidence="1">
    <location>
        <begin position="367"/>
        <end position="379"/>
    </location>
</feature>
<feature type="compositionally biased region" description="Polar residues" evidence="1">
    <location>
        <begin position="386"/>
        <end position="399"/>
    </location>
</feature>
<feature type="compositionally biased region" description="Pro residues" evidence="1">
    <location>
        <begin position="95"/>
        <end position="107"/>
    </location>
</feature>
<name>A0A9N9VJ60_9HYPO</name>
<proteinExistence type="predicted"/>
<accession>A0A9N9VJ60</accession>
<feature type="compositionally biased region" description="Low complexity" evidence="1">
    <location>
        <begin position="158"/>
        <end position="213"/>
    </location>
</feature>
<evidence type="ECO:0000313" key="3">
    <source>
        <dbReference type="Proteomes" id="UP000696573"/>
    </source>
</evidence>